<keyword evidence="2" id="KW-1185">Reference proteome</keyword>
<dbReference type="OrthoDB" id="5692423at2"/>
<accession>A0A1V3JAM1</accession>
<gene>
    <name evidence="1" type="ORF">BKK55_11750</name>
</gene>
<dbReference type="Proteomes" id="UP000188541">
    <property type="component" value="Unassembled WGS sequence"/>
</dbReference>
<evidence type="ECO:0000313" key="1">
    <source>
        <dbReference type="EMBL" id="OOF53116.1"/>
    </source>
</evidence>
<evidence type="ECO:0000313" key="2">
    <source>
        <dbReference type="Proteomes" id="UP000188541"/>
    </source>
</evidence>
<dbReference type="EMBL" id="MLHO01000075">
    <property type="protein sequence ID" value="OOF53116.1"/>
    <property type="molecule type" value="Genomic_DNA"/>
</dbReference>
<comment type="caution">
    <text evidence="1">The sequence shown here is derived from an EMBL/GenBank/DDBJ whole genome shotgun (WGS) entry which is preliminary data.</text>
</comment>
<reference evidence="1 2" key="1">
    <citation type="submission" date="2016-10" db="EMBL/GenBank/DDBJ databases">
        <title>Rodentibacter gen. nov. and new species.</title>
        <authorList>
            <person name="Christensen H."/>
        </authorList>
    </citation>
    <scope>NUCLEOTIDE SEQUENCE [LARGE SCALE GENOMIC DNA]</scope>
    <source>
        <strain evidence="1 2">1996246016</strain>
    </source>
</reference>
<sequence>MMKLKLPKMRVPLFNCGTIYFCQSKQEWEACFAAFNVIDRDNRSVSGSATTLVNHTTGDTAYLLGVFNNDVSTAAHEAAHVAFYICRDVGVTVSAEDSNETFCYLVSNIMEFIGKTVNKPE</sequence>
<dbReference type="STRING" id="1908266.BKK55_11750"/>
<organism evidence="1 2">
    <name type="scientific">Rodentibacter genomosp. 2</name>
    <dbReference type="NCBI Taxonomy" id="1908266"/>
    <lineage>
        <taxon>Bacteria</taxon>
        <taxon>Pseudomonadati</taxon>
        <taxon>Pseudomonadota</taxon>
        <taxon>Gammaproteobacteria</taxon>
        <taxon>Pasteurellales</taxon>
        <taxon>Pasteurellaceae</taxon>
        <taxon>Rodentibacter</taxon>
    </lineage>
</organism>
<proteinExistence type="predicted"/>
<protein>
    <submittedName>
        <fullName evidence="1">Uncharacterized protein</fullName>
    </submittedName>
</protein>
<dbReference type="AlphaFoldDB" id="A0A1V3JAM1"/>
<name>A0A1V3JAM1_9PAST</name>